<evidence type="ECO:0000313" key="2">
    <source>
        <dbReference type="EMBL" id="PKK87440.1"/>
    </source>
</evidence>
<feature type="domain" description="IstB-like ATP-binding" evidence="1">
    <location>
        <begin position="11"/>
        <end position="149"/>
    </location>
</feature>
<name>A0A2N1PGJ3_9BACT</name>
<dbReference type="EMBL" id="PGXC01000151">
    <property type="protein sequence ID" value="PKK87440.1"/>
    <property type="molecule type" value="Genomic_DNA"/>
</dbReference>
<sequence>MNKHSETVKLLKELKLNGVVDSVDEIIAEAEQSSASLSSFLAEVLKAEQNARSSNRLRRNLTAAHFPSSKTFDDFAVANIHGISKSDISALKDLRWLDNHENILFFGPPGLGKTHLAISAGIAAVEAGYSVCFERVTNLLKILKTAEIQRVSAFRINRI</sequence>
<dbReference type="Gene3D" id="3.40.50.300">
    <property type="entry name" value="P-loop containing nucleotide triphosphate hydrolases"/>
    <property type="match status" value="1"/>
</dbReference>
<organism evidence="2 3">
    <name type="scientific">Candidatus Wallbacteria bacterium HGW-Wallbacteria-1</name>
    <dbReference type="NCBI Taxonomy" id="2013854"/>
    <lineage>
        <taxon>Bacteria</taxon>
        <taxon>Candidatus Walliibacteriota</taxon>
    </lineage>
</organism>
<proteinExistence type="predicted"/>
<protein>
    <submittedName>
        <fullName evidence="2">ATP-binding protein</fullName>
    </submittedName>
</protein>
<dbReference type="Pfam" id="PF01695">
    <property type="entry name" value="IstB_IS21"/>
    <property type="match status" value="1"/>
</dbReference>
<dbReference type="InterPro" id="IPR027417">
    <property type="entry name" value="P-loop_NTPase"/>
</dbReference>
<dbReference type="Proteomes" id="UP000233256">
    <property type="component" value="Unassembled WGS sequence"/>
</dbReference>
<dbReference type="GO" id="GO:0006260">
    <property type="term" value="P:DNA replication"/>
    <property type="evidence" value="ECO:0007669"/>
    <property type="project" value="TreeGrafter"/>
</dbReference>
<dbReference type="AlphaFoldDB" id="A0A2N1PGJ3"/>
<evidence type="ECO:0000259" key="1">
    <source>
        <dbReference type="Pfam" id="PF01695"/>
    </source>
</evidence>
<dbReference type="GO" id="GO:0005524">
    <property type="term" value="F:ATP binding"/>
    <property type="evidence" value="ECO:0007669"/>
    <property type="project" value="UniProtKB-KW"/>
</dbReference>
<keyword evidence="2" id="KW-0067">ATP-binding</keyword>
<feature type="non-terminal residue" evidence="2">
    <location>
        <position position="159"/>
    </location>
</feature>
<dbReference type="PANTHER" id="PTHR30050">
    <property type="entry name" value="CHROMOSOMAL REPLICATION INITIATOR PROTEIN DNAA"/>
    <property type="match status" value="1"/>
</dbReference>
<reference evidence="2 3" key="1">
    <citation type="journal article" date="2017" name="ISME J.">
        <title>Potential for microbial H2 and metal transformations associated with novel bacteria and archaea in deep terrestrial subsurface sediments.</title>
        <authorList>
            <person name="Hernsdorf A.W."/>
            <person name="Amano Y."/>
            <person name="Miyakawa K."/>
            <person name="Ise K."/>
            <person name="Suzuki Y."/>
            <person name="Anantharaman K."/>
            <person name="Probst A."/>
            <person name="Burstein D."/>
            <person name="Thomas B.C."/>
            <person name="Banfield J.F."/>
        </authorList>
    </citation>
    <scope>NUCLEOTIDE SEQUENCE [LARGE SCALE GENOMIC DNA]</scope>
    <source>
        <strain evidence="2">HGW-Wallbacteria-1</strain>
    </source>
</reference>
<keyword evidence="2" id="KW-0547">Nucleotide-binding</keyword>
<accession>A0A2N1PGJ3</accession>
<comment type="caution">
    <text evidence="2">The sequence shown here is derived from an EMBL/GenBank/DDBJ whole genome shotgun (WGS) entry which is preliminary data.</text>
</comment>
<evidence type="ECO:0000313" key="3">
    <source>
        <dbReference type="Proteomes" id="UP000233256"/>
    </source>
</evidence>
<dbReference type="CDD" id="cd00009">
    <property type="entry name" value="AAA"/>
    <property type="match status" value="1"/>
</dbReference>
<dbReference type="PANTHER" id="PTHR30050:SF4">
    <property type="entry name" value="ATP-BINDING PROTEIN RV3427C IN INSERTION SEQUENCE-RELATED"/>
    <property type="match status" value="1"/>
</dbReference>
<gene>
    <name evidence="2" type="ORF">CVV64_22100</name>
</gene>
<dbReference type="InterPro" id="IPR002611">
    <property type="entry name" value="IstB_ATP-bd"/>
</dbReference>
<dbReference type="SUPFAM" id="SSF52540">
    <property type="entry name" value="P-loop containing nucleoside triphosphate hydrolases"/>
    <property type="match status" value="1"/>
</dbReference>